<feature type="transmembrane region" description="Helical" evidence="1">
    <location>
        <begin position="341"/>
        <end position="361"/>
    </location>
</feature>
<keyword evidence="1" id="KW-0812">Transmembrane</keyword>
<feature type="transmembrane region" description="Helical" evidence="1">
    <location>
        <begin position="276"/>
        <end position="298"/>
    </location>
</feature>
<feature type="transmembrane region" description="Helical" evidence="1">
    <location>
        <begin position="79"/>
        <end position="101"/>
    </location>
</feature>
<protein>
    <recommendedName>
        <fullName evidence="4">Polysaccharide biosynthesis protein</fullName>
    </recommendedName>
</protein>
<feature type="transmembrane region" description="Helical" evidence="1">
    <location>
        <begin position="107"/>
        <end position="124"/>
    </location>
</feature>
<feature type="transmembrane region" description="Helical" evidence="1">
    <location>
        <begin position="12"/>
        <end position="32"/>
    </location>
</feature>
<organism evidence="2 3">
    <name type="scientific">Corynebacterium lemuris</name>
    <dbReference type="NCBI Taxonomy" id="1859292"/>
    <lineage>
        <taxon>Bacteria</taxon>
        <taxon>Bacillati</taxon>
        <taxon>Actinomycetota</taxon>
        <taxon>Actinomycetes</taxon>
        <taxon>Mycobacteriales</taxon>
        <taxon>Corynebacteriaceae</taxon>
        <taxon>Corynebacterium</taxon>
    </lineage>
</organism>
<evidence type="ECO:0008006" key="4">
    <source>
        <dbReference type="Google" id="ProtNLM"/>
    </source>
</evidence>
<feature type="transmembrane region" description="Helical" evidence="1">
    <location>
        <begin position="38"/>
        <end position="59"/>
    </location>
</feature>
<feature type="transmembrane region" description="Helical" evidence="1">
    <location>
        <begin position="136"/>
        <end position="156"/>
    </location>
</feature>
<dbReference type="Proteomes" id="UP001205965">
    <property type="component" value="Unassembled WGS sequence"/>
</dbReference>
<dbReference type="RefSeq" id="WP_259428876.1">
    <property type="nucleotide sequence ID" value="NZ_JANWTC010000019.1"/>
</dbReference>
<evidence type="ECO:0000313" key="2">
    <source>
        <dbReference type="EMBL" id="MCS5480817.1"/>
    </source>
</evidence>
<name>A0ABT2G3F5_9CORY</name>
<feature type="transmembrane region" description="Helical" evidence="1">
    <location>
        <begin position="310"/>
        <end position="329"/>
    </location>
</feature>
<proteinExistence type="predicted"/>
<accession>A0ABT2G3F5</accession>
<keyword evidence="1" id="KW-0472">Membrane</keyword>
<feature type="transmembrane region" description="Helical" evidence="1">
    <location>
        <begin position="367"/>
        <end position="386"/>
    </location>
</feature>
<dbReference type="EMBL" id="JANWTC010000019">
    <property type="protein sequence ID" value="MCS5480817.1"/>
    <property type="molecule type" value="Genomic_DNA"/>
</dbReference>
<gene>
    <name evidence="2" type="ORF">NYP18_14315</name>
</gene>
<feature type="transmembrane region" description="Helical" evidence="1">
    <location>
        <begin position="208"/>
        <end position="230"/>
    </location>
</feature>
<sequence>MKSSSNSRKRTSFFVFASSAYVAVLQLSPLLLLDALDFGYYSIVQLIVVLGSSISLSLVNEADVRRINRGFIRGNWKDFSAITLWLCLLFSFGAFFVASVVGELSEYALLWAVGVGISVYRGTARYRLTQEGRMSRLIAGDIAGVVSLFVLWALIYTSSSGSWRLSDILVLWLSAQTVSVLFTKFPTSVNPRRAVVWVKNRFPDIATLLPDSALQDVGAFWSPSLIVVILDVQSMGIFRAVTTVAAPIRLILTPLRPLFTRGSLSHNYTVSSFLKILAAAVTIGSLAGLVLKGIGLLGANFGVLSSLSSFALPVGVYVVGNFVTFFYSIQGRIVLSARRLLFTRVIQAVSLGISPVIFALVAGLSGAIWALALGSFLLGVLWFSMIRSHTI</sequence>
<keyword evidence="1" id="KW-1133">Transmembrane helix</keyword>
<evidence type="ECO:0000256" key="1">
    <source>
        <dbReference type="SAM" id="Phobius"/>
    </source>
</evidence>
<evidence type="ECO:0000313" key="3">
    <source>
        <dbReference type="Proteomes" id="UP001205965"/>
    </source>
</evidence>
<keyword evidence="3" id="KW-1185">Reference proteome</keyword>
<reference evidence="2 3" key="1">
    <citation type="submission" date="2022-08" db="EMBL/GenBank/DDBJ databases">
        <title>YIM 101645 draft genome.</title>
        <authorList>
            <person name="Chen X."/>
        </authorList>
    </citation>
    <scope>NUCLEOTIDE SEQUENCE [LARGE SCALE GENOMIC DNA]</scope>
    <source>
        <strain evidence="2 3">YIM 101645</strain>
    </source>
</reference>
<comment type="caution">
    <text evidence="2">The sequence shown here is derived from an EMBL/GenBank/DDBJ whole genome shotgun (WGS) entry which is preliminary data.</text>
</comment>